<evidence type="ECO:0000256" key="1">
    <source>
        <dbReference type="RuleBase" id="RU311113"/>
    </source>
</evidence>
<dbReference type="EMBL" id="LXWW01000210">
    <property type="protein sequence ID" value="OAO14813.1"/>
    <property type="molecule type" value="Genomic_DNA"/>
</dbReference>
<dbReference type="PRINTS" id="PR00296">
    <property type="entry name" value="CYCLINKINASE"/>
</dbReference>
<dbReference type="AlphaFoldDB" id="A0A196SCS7"/>
<keyword evidence="3" id="KW-1185">Reference proteome</keyword>
<dbReference type="InterPro" id="IPR036858">
    <property type="entry name" value="Cyclin-dep_kinase_reg-sub_sf"/>
</dbReference>
<comment type="function">
    <text evidence="1">Binds to the catalytic subunit of the cyclin dependent kinases and is essential for their biological function.</text>
</comment>
<comment type="caution">
    <text evidence="2">The sequence shown here is derived from an EMBL/GenBank/DDBJ whole genome shotgun (WGS) entry which is preliminary data.</text>
</comment>
<dbReference type="Pfam" id="PF01111">
    <property type="entry name" value="CKS"/>
    <property type="match status" value="1"/>
</dbReference>
<dbReference type="SMART" id="SM01084">
    <property type="entry name" value="CKS"/>
    <property type="match status" value="1"/>
</dbReference>
<evidence type="ECO:0000313" key="3">
    <source>
        <dbReference type="Proteomes" id="UP000078348"/>
    </source>
</evidence>
<reference evidence="2 3" key="1">
    <citation type="submission" date="2016-05" db="EMBL/GenBank/DDBJ databases">
        <title>Nuclear genome of Blastocystis sp. subtype 1 NandII.</title>
        <authorList>
            <person name="Gentekaki E."/>
            <person name="Curtis B."/>
            <person name="Stairs C."/>
            <person name="Eme L."/>
            <person name="Herman E."/>
            <person name="Klimes V."/>
            <person name="Arias M.C."/>
            <person name="Elias M."/>
            <person name="Hilliou F."/>
            <person name="Klute M."/>
            <person name="Malik S.-B."/>
            <person name="Pightling A."/>
            <person name="Rachubinski R."/>
            <person name="Salas D."/>
            <person name="Schlacht A."/>
            <person name="Suga H."/>
            <person name="Archibald J."/>
            <person name="Ball S.G."/>
            <person name="Clark G."/>
            <person name="Dacks J."/>
            <person name="Van Der Giezen M."/>
            <person name="Tsaousis A."/>
            <person name="Roger A."/>
        </authorList>
    </citation>
    <scope>NUCLEOTIDE SEQUENCE [LARGE SCALE GENOMIC DNA]</scope>
    <source>
        <strain evidence="3">ATCC 50177 / NandII</strain>
    </source>
</reference>
<keyword evidence="1" id="KW-0131">Cell cycle</keyword>
<comment type="similarity">
    <text evidence="1">Belongs to the CKS family.</text>
</comment>
<keyword evidence="1" id="KW-0132">Cell division</keyword>
<keyword evidence="2" id="KW-0418">Kinase</keyword>
<protein>
    <recommendedName>
        <fullName evidence="1">Cyclin-dependent kinases regulatory subunit</fullName>
    </recommendedName>
</protein>
<accession>A0A196SCS7</accession>
<dbReference type="InterPro" id="IPR000789">
    <property type="entry name" value="Cyclin-dep_kinase_reg-sub"/>
</dbReference>
<gene>
    <name evidence="2" type="ORF">AV274_3517</name>
</gene>
<dbReference type="Gene3D" id="3.30.170.10">
    <property type="entry name" value="Cyclin-dependent kinase, regulatory subunit"/>
    <property type="match status" value="1"/>
</dbReference>
<keyword evidence="2" id="KW-0808">Transferase</keyword>
<dbReference type="Proteomes" id="UP000078348">
    <property type="component" value="Unassembled WGS sequence"/>
</dbReference>
<name>A0A196SCS7_BLAHN</name>
<dbReference type="GO" id="GO:0016538">
    <property type="term" value="F:cyclin-dependent protein serine/threonine kinase regulator activity"/>
    <property type="evidence" value="ECO:0007669"/>
    <property type="project" value="InterPro"/>
</dbReference>
<evidence type="ECO:0000313" key="2">
    <source>
        <dbReference type="EMBL" id="OAO14813.1"/>
    </source>
</evidence>
<dbReference type="SUPFAM" id="SSF55637">
    <property type="entry name" value="Cell cycle regulatory proteins"/>
    <property type="match status" value="1"/>
</dbReference>
<sequence>MSVDSDIVYGSMRIDETFEYKYVTVHGEKATAVADGRKLKYSEWKELGISLGDEWEHISTHIPTINVLIFRKPLSRVDKGDTASCYKNEYELEKYENRKM</sequence>
<dbReference type="STRING" id="478820.A0A196SCS7"/>
<organism evidence="2 3">
    <name type="scientific">Blastocystis sp. subtype 1 (strain ATCC 50177 / NandII)</name>
    <dbReference type="NCBI Taxonomy" id="478820"/>
    <lineage>
        <taxon>Eukaryota</taxon>
        <taxon>Sar</taxon>
        <taxon>Stramenopiles</taxon>
        <taxon>Bigyra</taxon>
        <taxon>Opalozoa</taxon>
        <taxon>Opalinata</taxon>
        <taxon>Blastocystidae</taxon>
        <taxon>Blastocystis</taxon>
    </lineage>
</organism>
<dbReference type="GO" id="GO:0051301">
    <property type="term" value="P:cell division"/>
    <property type="evidence" value="ECO:0007669"/>
    <property type="project" value="UniProtKB-UniRule"/>
</dbReference>
<dbReference type="GO" id="GO:0016301">
    <property type="term" value="F:kinase activity"/>
    <property type="evidence" value="ECO:0007669"/>
    <property type="project" value="UniProtKB-KW"/>
</dbReference>
<proteinExistence type="inferred from homology"/>